<comment type="caution">
    <text evidence="2">The sequence shown here is derived from an EMBL/GenBank/DDBJ whole genome shotgun (WGS) entry which is preliminary data.</text>
</comment>
<sequence length="173" mass="17802">MAEPLILDPPPAGAASSPAGRVAAPGTFVTFELSGQTFGVSVGHVREILDRQEVARLPNASPGCAGLIDTRGESIPLIDLAERLAMAAGEPGADTRIIVFEVQIDGAARPIGVLADRVLNVAQIAAEAIEPTPRAAVIEGSARGLRGLARVEGRLVVLLDVAELFGAEPMLAL</sequence>
<dbReference type="PANTHER" id="PTHR22617">
    <property type="entry name" value="CHEMOTAXIS SENSOR HISTIDINE KINASE-RELATED"/>
    <property type="match status" value="1"/>
</dbReference>
<dbReference type="Proteomes" id="UP001239909">
    <property type="component" value="Unassembled WGS sequence"/>
</dbReference>
<dbReference type="InterPro" id="IPR002545">
    <property type="entry name" value="CheW-lke_dom"/>
</dbReference>
<dbReference type="PANTHER" id="PTHR22617:SF23">
    <property type="entry name" value="CHEMOTAXIS PROTEIN CHEW"/>
    <property type="match status" value="1"/>
</dbReference>
<evidence type="ECO:0000313" key="3">
    <source>
        <dbReference type="Proteomes" id="UP001239909"/>
    </source>
</evidence>
<accession>A0ABQ6LKG8</accession>
<dbReference type="InterPro" id="IPR039315">
    <property type="entry name" value="CheW"/>
</dbReference>
<dbReference type="Gene3D" id="2.40.50.180">
    <property type="entry name" value="CheA-289, Domain 4"/>
    <property type="match status" value="1"/>
</dbReference>
<dbReference type="Gene3D" id="2.30.30.40">
    <property type="entry name" value="SH3 Domains"/>
    <property type="match status" value="1"/>
</dbReference>
<evidence type="ECO:0000313" key="2">
    <source>
        <dbReference type="EMBL" id="GMG83745.1"/>
    </source>
</evidence>
<dbReference type="RefSeq" id="WP_285672537.1">
    <property type="nucleotide sequence ID" value="NZ_BSYI01000023.1"/>
</dbReference>
<dbReference type="SMART" id="SM00260">
    <property type="entry name" value="CheW"/>
    <property type="match status" value="1"/>
</dbReference>
<dbReference type="PROSITE" id="PS50851">
    <property type="entry name" value="CHEW"/>
    <property type="match status" value="1"/>
</dbReference>
<dbReference type="SUPFAM" id="SSF50341">
    <property type="entry name" value="CheW-like"/>
    <property type="match status" value="1"/>
</dbReference>
<organism evidence="2 3">
    <name type="scientific">Paralimibaculum aggregatum</name>
    <dbReference type="NCBI Taxonomy" id="3036245"/>
    <lineage>
        <taxon>Bacteria</taxon>
        <taxon>Pseudomonadati</taxon>
        <taxon>Pseudomonadota</taxon>
        <taxon>Alphaproteobacteria</taxon>
        <taxon>Rhodobacterales</taxon>
        <taxon>Paracoccaceae</taxon>
        <taxon>Paralimibaculum</taxon>
    </lineage>
</organism>
<feature type="domain" description="CheW-like" evidence="1">
    <location>
        <begin position="25"/>
        <end position="170"/>
    </location>
</feature>
<proteinExistence type="predicted"/>
<keyword evidence="3" id="KW-1185">Reference proteome</keyword>
<dbReference type="InterPro" id="IPR036061">
    <property type="entry name" value="CheW-like_dom_sf"/>
</dbReference>
<gene>
    <name evidence="2" type="ORF">LNKW23_29580</name>
</gene>
<evidence type="ECO:0000259" key="1">
    <source>
        <dbReference type="PROSITE" id="PS50851"/>
    </source>
</evidence>
<dbReference type="EMBL" id="BSYI01000023">
    <property type="protein sequence ID" value="GMG83745.1"/>
    <property type="molecule type" value="Genomic_DNA"/>
</dbReference>
<protein>
    <submittedName>
        <fullName evidence="2">Chemotaxis protein CheW</fullName>
    </submittedName>
</protein>
<reference evidence="2 3" key="1">
    <citation type="submission" date="2023-04" db="EMBL/GenBank/DDBJ databases">
        <title>Marinoamorphus aggregata gen. nov., sp. Nov., isolate from tissue of brittle star Ophioplocus japonicus.</title>
        <authorList>
            <person name="Kawano K."/>
            <person name="Sawayama S."/>
            <person name="Nakagawa S."/>
        </authorList>
    </citation>
    <scope>NUCLEOTIDE SEQUENCE [LARGE SCALE GENOMIC DNA]</scope>
    <source>
        <strain evidence="2 3">NKW23</strain>
    </source>
</reference>
<name>A0ABQ6LKG8_9RHOB</name>
<dbReference type="Pfam" id="PF01584">
    <property type="entry name" value="CheW"/>
    <property type="match status" value="1"/>
</dbReference>